<dbReference type="GO" id="GO:0016788">
    <property type="term" value="F:hydrolase activity, acting on ester bonds"/>
    <property type="evidence" value="ECO:0007669"/>
    <property type="project" value="InterPro"/>
</dbReference>
<dbReference type="EMBL" id="LR797218">
    <property type="protein sequence ID" value="CAB4194827.1"/>
    <property type="molecule type" value="Genomic_DNA"/>
</dbReference>
<sequence>MKESTFQSSVIMLAKLHGWLVMHTRAVEIRPGVWKTPLQGHAGYPDLTLAHKYRGVIFAELKSDIGRVSPKQKAWHEVLTEAGQEVYVWRPKDMQDISTRLARRPDHDN</sequence>
<keyword evidence="3" id="KW-0378">Hydrolase</keyword>
<evidence type="ECO:0000313" key="9">
    <source>
        <dbReference type="EMBL" id="CAB4194827.1"/>
    </source>
</evidence>
<dbReference type="GO" id="GO:0004518">
    <property type="term" value="F:nuclease activity"/>
    <property type="evidence" value="ECO:0007669"/>
    <property type="project" value="UniProtKB-KW"/>
</dbReference>
<reference evidence="6" key="1">
    <citation type="submission" date="2020-04" db="EMBL/GenBank/DDBJ databases">
        <authorList>
            <person name="Chiriac C."/>
            <person name="Salcher M."/>
            <person name="Ghai R."/>
            <person name="Kavagutti S V."/>
        </authorList>
    </citation>
    <scope>NUCLEOTIDE SEQUENCE</scope>
</reference>
<accession>A0A6J5MRH2</accession>
<evidence type="ECO:0000313" key="8">
    <source>
        <dbReference type="EMBL" id="CAB4180069.1"/>
    </source>
</evidence>
<evidence type="ECO:0000259" key="4">
    <source>
        <dbReference type="SMART" id="SM00990"/>
    </source>
</evidence>
<dbReference type="Pfam" id="PF08774">
    <property type="entry name" value="VRR_NUC"/>
    <property type="match status" value="1"/>
</dbReference>
<dbReference type="InterPro" id="IPR011856">
    <property type="entry name" value="tRNA_endonuc-like_dom_sf"/>
</dbReference>
<evidence type="ECO:0000313" key="7">
    <source>
        <dbReference type="EMBL" id="CAB4168332.1"/>
    </source>
</evidence>
<dbReference type="EMBL" id="LR796820">
    <property type="protein sequence ID" value="CAB4168332.1"/>
    <property type="molecule type" value="Genomic_DNA"/>
</dbReference>
<dbReference type="EMBL" id="LR796985">
    <property type="protein sequence ID" value="CAB4180069.1"/>
    <property type="molecule type" value="Genomic_DNA"/>
</dbReference>
<feature type="domain" description="VRR-NUC" evidence="4">
    <location>
        <begin position="1"/>
        <end position="93"/>
    </location>
</feature>
<protein>
    <submittedName>
        <fullName evidence="6">VRR-NUC domain containing protein</fullName>
    </submittedName>
</protein>
<dbReference type="SMART" id="SM00990">
    <property type="entry name" value="VRR_NUC"/>
    <property type="match status" value="1"/>
</dbReference>
<dbReference type="EMBL" id="LR798351">
    <property type="protein sequence ID" value="CAB5225834.1"/>
    <property type="molecule type" value="Genomic_DNA"/>
</dbReference>
<dbReference type="EMBL" id="LR796298">
    <property type="protein sequence ID" value="CAB4135320.1"/>
    <property type="molecule type" value="Genomic_DNA"/>
</dbReference>
<evidence type="ECO:0000313" key="6">
    <source>
        <dbReference type="EMBL" id="CAB4149424.1"/>
    </source>
</evidence>
<gene>
    <name evidence="8" type="ORF">UFOVP1055_4</name>
    <name evidence="9" type="ORF">UFOVP1270_4</name>
    <name evidence="10" type="ORF">UFOVP1397_4</name>
    <name evidence="11" type="ORF">UFOVP1506_5</name>
    <name evidence="5" type="ORF">UFOVP292_5</name>
    <name evidence="6" type="ORF">UFOVP559_2</name>
    <name evidence="7" type="ORF">UFOVP880_18</name>
</gene>
<dbReference type="InterPro" id="IPR014883">
    <property type="entry name" value="VRR_NUC"/>
</dbReference>
<evidence type="ECO:0000256" key="3">
    <source>
        <dbReference type="ARBA" id="ARBA00022801"/>
    </source>
</evidence>
<evidence type="ECO:0000313" key="5">
    <source>
        <dbReference type="EMBL" id="CAB4135320.1"/>
    </source>
</evidence>
<keyword evidence="2" id="KW-0540">Nuclease</keyword>
<organism evidence="6">
    <name type="scientific">uncultured Caudovirales phage</name>
    <dbReference type="NCBI Taxonomy" id="2100421"/>
    <lineage>
        <taxon>Viruses</taxon>
        <taxon>Duplodnaviria</taxon>
        <taxon>Heunggongvirae</taxon>
        <taxon>Uroviricota</taxon>
        <taxon>Caudoviricetes</taxon>
        <taxon>Peduoviridae</taxon>
        <taxon>Maltschvirus</taxon>
        <taxon>Maltschvirus maltsch</taxon>
    </lineage>
</organism>
<dbReference type="EMBL" id="LR797333">
    <property type="protein sequence ID" value="CAB4203754.1"/>
    <property type="molecule type" value="Genomic_DNA"/>
</dbReference>
<dbReference type="EMBL" id="LR796518">
    <property type="protein sequence ID" value="CAB4149424.1"/>
    <property type="molecule type" value="Genomic_DNA"/>
</dbReference>
<evidence type="ECO:0000256" key="1">
    <source>
        <dbReference type="ARBA" id="ARBA00001946"/>
    </source>
</evidence>
<proteinExistence type="predicted"/>
<name>A0A6J5MRH2_9CAUD</name>
<comment type="cofactor">
    <cofactor evidence="1">
        <name>Mg(2+)</name>
        <dbReference type="ChEBI" id="CHEBI:18420"/>
    </cofactor>
</comment>
<evidence type="ECO:0000256" key="2">
    <source>
        <dbReference type="ARBA" id="ARBA00022722"/>
    </source>
</evidence>
<dbReference type="GO" id="GO:0003676">
    <property type="term" value="F:nucleic acid binding"/>
    <property type="evidence" value="ECO:0007669"/>
    <property type="project" value="InterPro"/>
</dbReference>
<evidence type="ECO:0000313" key="11">
    <source>
        <dbReference type="EMBL" id="CAB5225834.1"/>
    </source>
</evidence>
<dbReference type="Gene3D" id="3.40.1350.10">
    <property type="match status" value="1"/>
</dbReference>
<evidence type="ECO:0000313" key="10">
    <source>
        <dbReference type="EMBL" id="CAB4203754.1"/>
    </source>
</evidence>